<feature type="transmembrane region" description="Helical" evidence="1">
    <location>
        <begin position="67"/>
        <end position="89"/>
    </location>
</feature>
<dbReference type="Proteomes" id="UP000028880">
    <property type="component" value="Unassembled WGS sequence"/>
</dbReference>
<reference evidence="4" key="2">
    <citation type="submission" date="2014-04" db="EMBL/GenBank/DDBJ databases">
        <authorList>
            <person name="Xu Y.W."/>
            <person name="Yang Q."/>
        </authorList>
    </citation>
    <scope>NUCLEOTIDE SEQUENCE</scope>
    <source>
        <strain evidence="4">DSM 44626</strain>
    </source>
</reference>
<dbReference type="InterPro" id="IPR029787">
    <property type="entry name" value="Nucleotide_cyclase"/>
</dbReference>
<evidence type="ECO:0000313" key="6">
    <source>
        <dbReference type="Proteomes" id="UP000193710"/>
    </source>
</evidence>
<dbReference type="Pfam" id="PF00990">
    <property type="entry name" value="GGDEF"/>
    <property type="match status" value="1"/>
</dbReference>
<dbReference type="PROSITE" id="PS50883">
    <property type="entry name" value="EAL"/>
    <property type="match status" value="1"/>
</dbReference>
<keyword evidence="6" id="KW-1185">Reference proteome</keyword>
<evidence type="ECO:0000313" key="5">
    <source>
        <dbReference type="EMBL" id="ORX04802.1"/>
    </source>
</evidence>
<feature type="domain" description="GGDEF" evidence="3">
    <location>
        <begin position="358"/>
        <end position="492"/>
    </location>
</feature>
<dbReference type="EMBL" id="LQPY01000017">
    <property type="protein sequence ID" value="ORX04802.1"/>
    <property type="molecule type" value="Genomic_DNA"/>
</dbReference>
<sequence precursor="true">MFSLTRRRTALALLATVGLLVFGVLLFTRSAPSDRALTGPVGLWILSVFSNGCAVVAARVSRGRQRLAWTVLSIALAAWTAGQAVWWYVASGGIPPMAGVSAANLGFVVLPICALATAVTIPSRDDAQFGIGLLLDGVLVAASLLIVLAILVLGHFRRPSEIVTLPQMMLAVAAAVYVGLFVMSIITVRKAEPRRKLSPTFMTLGWGTIAVAGIIRICEDHPERVPNNLVIFGWAVGIYFVALSAIASRPGPELDLGFSQPLSRTSLWLPYGPVLLAIAVGAVHFWPANRADAFIFVVCVVLFITTVARHLLLLDRKQHLAAALSDAALRDSLTGLANQRLFGDRLAHAVRLHIHHAIPVSVIALNISDFKMVNDTLGYAVGDELLRGVGERLQANVRSPDTVARINGDDFAILVEDRPEVAAQVARKLVYAFDEPLDLENHRLHVHLNIGVASAGPQGGSALMPGELLEQAAAARSWAQQASSTEVQTFTPGMAARRSKQPTHDDSMARLQLLGELRRAIDDRLLTLLYQPKFDMATGSVCGAEALVRWEHPELGTLEPGEFLPLVRDHGLMNAVTDLVLSRAVADASAWYATGAAIPVAINLWAPSLDDDALPDRILSVLQARRVSADSLTIEITEDLLVADLVKARTVLNRLRESGIRVAIDDFGSGYASLTYLRELPIDDVKLDRLFIAPILHDERAATIARSVIELTTTFGIATIAEGVGDAETARRLKEYGCDAVQGNFFCPPVPASEIPHVPQNATLAAQ</sequence>
<feature type="domain" description="EAL" evidence="2">
    <location>
        <begin position="510"/>
        <end position="763"/>
    </location>
</feature>
<dbReference type="InterPro" id="IPR043128">
    <property type="entry name" value="Rev_trsase/Diguanyl_cyclase"/>
</dbReference>
<evidence type="ECO:0000259" key="3">
    <source>
        <dbReference type="PROSITE" id="PS50887"/>
    </source>
</evidence>
<dbReference type="NCBIfam" id="TIGR00254">
    <property type="entry name" value="GGDEF"/>
    <property type="match status" value="1"/>
</dbReference>
<accession>A0A024K031</accession>
<feature type="transmembrane region" description="Helical" evidence="1">
    <location>
        <begin position="101"/>
        <end position="121"/>
    </location>
</feature>
<feature type="transmembrane region" description="Helical" evidence="1">
    <location>
        <begin position="42"/>
        <end position="60"/>
    </location>
</feature>
<evidence type="ECO:0000259" key="2">
    <source>
        <dbReference type="PROSITE" id="PS50883"/>
    </source>
</evidence>
<dbReference type="SUPFAM" id="SSF141868">
    <property type="entry name" value="EAL domain-like"/>
    <property type="match status" value="1"/>
</dbReference>
<dbReference type="InterPro" id="IPR035919">
    <property type="entry name" value="EAL_sf"/>
</dbReference>
<keyword evidence="1" id="KW-1133">Transmembrane helix</keyword>
<dbReference type="SMART" id="SM00052">
    <property type="entry name" value="EAL"/>
    <property type="match status" value="1"/>
</dbReference>
<dbReference type="Proteomes" id="UP000193710">
    <property type="component" value="Unassembled WGS sequence"/>
</dbReference>
<dbReference type="Gene3D" id="3.20.20.450">
    <property type="entry name" value="EAL domain"/>
    <property type="match status" value="1"/>
</dbReference>
<dbReference type="InterPro" id="IPR050706">
    <property type="entry name" value="Cyclic-di-GMP_PDE-like"/>
</dbReference>
<dbReference type="PANTHER" id="PTHR33121:SF70">
    <property type="entry name" value="SIGNALING PROTEIN YKOW"/>
    <property type="match status" value="1"/>
</dbReference>
<feature type="transmembrane region" description="Helical" evidence="1">
    <location>
        <begin position="293"/>
        <end position="312"/>
    </location>
</feature>
<feature type="transmembrane region" description="Helical" evidence="1">
    <location>
        <begin position="168"/>
        <end position="188"/>
    </location>
</feature>
<dbReference type="CDD" id="cd01949">
    <property type="entry name" value="GGDEF"/>
    <property type="match status" value="1"/>
</dbReference>
<feature type="transmembrane region" description="Helical" evidence="1">
    <location>
        <begin position="133"/>
        <end position="156"/>
    </location>
</feature>
<dbReference type="SUPFAM" id="SSF55073">
    <property type="entry name" value="Nucleotide cyclase"/>
    <property type="match status" value="1"/>
</dbReference>
<dbReference type="SMART" id="SM00267">
    <property type="entry name" value="GGDEF"/>
    <property type="match status" value="1"/>
</dbReference>
<proteinExistence type="predicted"/>
<gene>
    <name evidence="5" type="ORF">AWC29_12910</name>
    <name evidence="4" type="ORF">BN973_03801</name>
</gene>
<dbReference type="STRING" id="47839.BN973_03801"/>
<organism evidence="4">
    <name type="scientific">Mycobacterium triplex</name>
    <dbReference type="NCBI Taxonomy" id="47839"/>
    <lineage>
        <taxon>Bacteria</taxon>
        <taxon>Bacillati</taxon>
        <taxon>Actinomycetota</taxon>
        <taxon>Actinomycetes</taxon>
        <taxon>Mycobacteriales</taxon>
        <taxon>Mycobacteriaceae</taxon>
        <taxon>Mycobacterium</taxon>
        <taxon>Mycobacterium simiae complex</taxon>
    </lineage>
</organism>
<name>A0A024K031_9MYCO</name>
<reference evidence="5 6" key="3">
    <citation type="submission" date="2016-01" db="EMBL/GenBank/DDBJ databases">
        <title>The new phylogeny of the genus Mycobacterium.</title>
        <authorList>
            <person name="Tarcisio F."/>
            <person name="Conor M."/>
            <person name="Antonella G."/>
            <person name="Elisabetta G."/>
            <person name="Giulia F.S."/>
            <person name="Sara T."/>
            <person name="Anna F."/>
            <person name="Clotilde B."/>
            <person name="Roberto B."/>
            <person name="Veronica D.S."/>
            <person name="Fabio R."/>
            <person name="Monica P."/>
            <person name="Olivier J."/>
            <person name="Enrico T."/>
            <person name="Nicola S."/>
        </authorList>
    </citation>
    <scope>NUCLEOTIDE SEQUENCE [LARGE SCALE GENOMIC DNA]</scope>
    <source>
        <strain evidence="5 6">DSM 44626</strain>
    </source>
</reference>
<dbReference type="PROSITE" id="PS50887">
    <property type="entry name" value="GGDEF"/>
    <property type="match status" value="1"/>
</dbReference>
<dbReference type="AlphaFoldDB" id="A0A024K031"/>
<dbReference type="EMBL" id="HG964446">
    <property type="protein sequence ID" value="CDO89425.1"/>
    <property type="molecule type" value="Genomic_DNA"/>
</dbReference>
<dbReference type="OrthoDB" id="23692at2"/>
<evidence type="ECO:0000256" key="1">
    <source>
        <dbReference type="SAM" id="Phobius"/>
    </source>
</evidence>
<evidence type="ECO:0000313" key="4">
    <source>
        <dbReference type="EMBL" id="CDO89425.1"/>
    </source>
</evidence>
<dbReference type="Gene3D" id="3.30.70.270">
    <property type="match status" value="1"/>
</dbReference>
<keyword evidence="1" id="KW-0812">Transmembrane</keyword>
<dbReference type="CDD" id="cd01948">
    <property type="entry name" value="EAL"/>
    <property type="match status" value="1"/>
</dbReference>
<dbReference type="HOGENOM" id="CLU_000445_129_3_11"/>
<reference evidence="4" key="1">
    <citation type="journal article" date="2014" name="Genome Announc.">
        <title>Draft Genome Sequence of Mycobacterium triplex DSM 44626.</title>
        <authorList>
            <person name="Sassi M."/>
            <person name="Croce O."/>
            <person name="Robert C."/>
            <person name="Raoult D."/>
            <person name="Drancourt M."/>
        </authorList>
    </citation>
    <scope>NUCLEOTIDE SEQUENCE [LARGE SCALE GENOMIC DNA]</scope>
    <source>
        <strain evidence="4">DSM 44626</strain>
    </source>
</reference>
<feature type="transmembrane region" description="Helical" evidence="1">
    <location>
        <begin position="268"/>
        <end position="287"/>
    </location>
</feature>
<dbReference type="GO" id="GO:0071111">
    <property type="term" value="F:cyclic-guanylate-specific phosphodiesterase activity"/>
    <property type="evidence" value="ECO:0007669"/>
    <property type="project" value="InterPro"/>
</dbReference>
<dbReference type="Pfam" id="PF00563">
    <property type="entry name" value="EAL"/>
    <property type="match status" value="1"/>
</dbReference>
<protein>
    <submittedName>
        <fullName evidence="4">Diguanylate cyclase/phosphodiesterase</fullName>
    </submittedName>
</protein>
<dbReference type="PANTHER" id="PTHR33121">
    <property type="entry name" value="CYCLIC DI-GMP PHOSPHODIESTERASE PDEF"/>
    <property type="match status" value="1"/>
</dbReference>
<dbReference type="eggNOG" id="COG5001">
    <property type="taxonomic scope" value="Bacteria"/>
</dbReference>
<keyword evidence="1" id="KW-0472">Membrane</keyword>
<feature type="transmembrane region" description="Helical" evidence="1">
    <location>
        <begin position="229"/>
        <end position="247"/>
    </location>
</feature>
<dbReference type="InterPro" id="IPR000160">
    <property type="entry name" value="GGDEF_dom"/>
</dbReference>
<dbReference type="InterPro" id="IPR001633">
    <property type="entry name" value="EAL_dom"/>
</dbReference>